<dbReference type="EMBL" id="CAUWAG010000012">
    <property type="protein sequence ID" value="CAJ2509565.1"/>
    <property type="molecule type" value="Genomic_DNA"/>
</dbReference>
<proteinExistence type="predicted"/>
<reference evidence="1" key="1">
    <citation type="submission" date="2023-10" db="EMBL/GenBank/DDBJ databases">
        <authorList>
            <person name="Hackl T."/>
        </authorList>
    </citation>
    <scope>NUCLEOTIDE SEQUENCE</scope>
</reference>
<protein>
    <submittedName>
        <fullName evidence="1">Uu.00g145910.m01.CDS01</fullName>
    </submittedName>
</protein>
<sequence>MAMDDATFKVFVDRLTITGDYVAPSWSWASGRGGVSFNCPESDENRRKATHWRQECLHIEPRVTLKGADPYGQLKHASLVIESRIRPLAQYRHKLGSWGNPGYVGSEEEPVAKVHVDWAAHTDGPPEDLQMLLLGSAELDEACPGAASQPQPWGDRDGVQVRRQRLAYGLLVWPVPGTDVFLRVGIVHSIPNRHGGGLSFFEGWGERTVTLI</sequence>
<comment type="caution">
    <text evidence="1">The sequence shown here is derived from an EMBL/GenBank/DDBJ whole genome shotgun (WGS) entry which is preliminary data.</text>
</comment>
<dbReference type="Proteomes" id="UP001295740">
    <property type="component" value="Unassembled WGS sequence"/>
</dbReference>
<evidence type="ECO:0000313" key="1">
    <source>
        <dbReference type="EMBL" id="CAJ2509565.1"/>
    </source>
</evidence>
<accession>A0AAI8VKM7</accession>
<name>A0AAI8VKM7_9PEZI</name>
<gene>
    <name evidence="1" type="ORF">KHLLAP_LOCUS10033</name>
</gene>
<keyword evidence="2" id="KW-1185">Reference proteome</keyword>
<organism evidence="1 2">
    <name type="scientific">Anthostomella pinea</name>
    <dbReference type="NCBI Taxonomy" id="933095"/>
    <lineage>
        <taxon>Eukaryota</taxon>
        <taxon>Fungi</taxon>
        <taxon>Dikarya</taxon>
        <taxon>Ascomycota</taxon>
        <taxon>Pezizomycotina</taxon>
        <taxon>Sordariomycetes</taxon>
        <taxon>Xylariomycetidae</taxon>
        <taxon>Xylariales</taxon>
        <taxon>Xylariaceae</taxon>
        <taxon>Anthostomella</taxon>
    </lineage>
</organism>
<evidence type="ECO:0000313" key="2">
    <source>
        <dbReference type="Proteomes" id="UP001295740"/>
    </source>
</evidence>
<dbReference type="AlphaFoldDB" id="A0AAI8VKM7"/>